<reference evidence="8" key="1">
    <citation type="journal article" date="2019" name="Int. J. Syst. Evol. Microbiol.">
        <title>The Global Catalogue of Microorganisms (GCM) 10K type strain sequencing project: providing services to taxonomists for standard genome sequencing and annotation.</title>
        <authorList>
            <consortium name="The Broad Institute Genomics Platform"/>
            <consortium name="The Broad Institute Genome Sequencing Center for Infectious Disease"/>
            <person name="Wu L."/>
            <person name="Ma J."/>
        </authorList>
    </citation>
    <scope>NUCLEOTIDE SEQUENCE [LARGE SCALE GENOMIC DNA]</scope>
    <source>
        <strain evidence="8">CCUG 59189</strain>
    </source>
</reference>
<evidence type="ECO:0000313" key="8">
    <source>
        <dbReference type="Proteomes" id="UP001597262"/>
    </source>
</evidence>
<keyword evidence="7" id="KW-0723">Serine/threonine-protein kinase</keyword>
<dbReference type="PANTHER" id="PTHR24348">
    <property type="entry name" value="SERINE/THREONINE-PROTEIN KINASE UNC-51-RELATED"/>
    <property type="match status" value="1"/>
</dbReference>
<name>A0ABW3S056_9BACL</name>
<dbReference type="InterPro" id="IPR017441">
    <property type="entry name" value="Protein_kinase_ATP_BS"/>
</dbReference>
<keyword evidence="1" id="KW-0808">Transferase</keyword>
<keyword evidence="4 5" id="KW-0067">ATP-binding</keyword>
<evidence type="ECO:0000256" key="1">
    <source>
        <dbReference type="ARBA" id="ARBA00022679"/>
    </source>
</evidence>
<keyword evidence="3 7" id="KW-0418">Kinase</keyword>
<feature type="domain" description="Protein kinase" evidence="6">
    <location>
        <begin position="29"/>
        <end position="282"/>
    </location>
</feature>
<accession>A0ABW3S056</accession>
<keyword evidence="8" id="KW-1185">Reference proteome</keyword>
<evidence type="ECO:0000256" key="3">
    <source>
        <dbReference type="ARBA" id="ARBA00022777"/>
    </source>
</evidence>
<dbReference type="RefSeq" id="WP_379320332.1">
    <property type="nucleotide sequence ID" value="NZ_JBHTLM010000012.1"/>
</dbReference>
<evidence type="ECO:0000256" key="4">
    <source>
        <dbReference type="ARBA" id="ARBA00022840"/>
    </source>
</evidence>
<sequence length="282" mass="32725">MRWFPFLSSFVAEWRDYPAEVNRVLGQRYLVQAMVGAGSYGLTYKCMDQFTGKPVAVKQARPSKELYARQLLAREATILKSLNHPRIPACIDLFTEHRNEYLVMSFLSGDTLEDLIFEKGKKYGEQDCLRITIQLLELVVYVHSQGYVHLDVRIPNVLFKDEQIYLIDLGLARAIGETPPPQAPAQRCLFQKHTVPSRPFKESEEASDLLDIGHFMLFMLYSAYEPDRDEEGNEKRSWQEELQLSPRLKFMIERLLQLSEPYSSSAEFMHDLKSLLTNNDYE</sequence>
<dbReference type="CDD" id="cd00180">
    <property type="entry name" value="PKc"/>
    <property type="match status" value="1"/>
</dbReference>
<protein>
    <submittedName>
        <fullName evidence="7">Serine/threonine protein kinase</fullName>
    </submittedName>
</protein>
<dbReference type="InterPro" id="IPR000719">
    <property type="entry name" value="Prot_kinase_dom"/>
</dbReference>
<dbReference type="PROSITE" id="PS50011">
    <property type="entry name" value="PROTEIN_KINASE_DOM"/>
    <property type="match status" value="1"/>
</dbReference>
<evidence type="ECO:0000313" key="7">
    <source>
        <dbReference type="EMBL" id="MFD1177884.1"/>
    </source>
</evidence>
<gene>
    <name evidence="7" type="ORF">ACFQ3W_16460</name>
</gene>
<dbReference type="Pfam" id="PF00069">
    <property type="entry name" value="Pkinase"/>
    <property type="match status" value="1"/>
</dbReference>
<comment type="caution">
    <text evidence="7">The sequence shown here is derived from an EMBL/GenBank/DDBJ whole genome shotgun (WGS) entry which is preliminary data.</text>
</comment>
<dbReference type="GO" id="GO:0004674">
    <property type="term" value="F:protein serine/threonine kinase activity"/>
    <property type="evidence" value="ECO:0007669"/>
    <property type="project" value="UniProtKB-KW"/>
</dbReference>
<feature type="binding site" evidence="5">
    <location>
        <position position="58"/>
    </location>
    <ligand>
        <name>ATP</name>
        <dbReference type="ChEBI" id="CHEBI:30616"/>
    </ligand>
</feature>
<evidence type="ECO:0000259" key="6">
    <source>
        <dbReference type="PROSITE" id="PS50011"/>
    </source>
</evidence>
<dbReference type="SUPFAM" id="SSF56112">
    <property type="entry name" value="Protein kinase-like (PK-like)"/>
    <property type="match status" value="1"/>
</dbReference>
<keyword evidence="2 5" id="KW-0547">Nucleotide-binding</keyword>
<dbReference type="PROSITE" id="PS00107">
    <property type="entry name" value="PROTEIN_KINASE_ATP"/>
    <property type="match status" value="1"/>
</dbReference>
<proteinExistence type="predicted"/>
<dbReference type="InterPro" id="IPR011009">
    <property type="entry name" value="Kinase-like_dom_sf"/>
</dbReference>
<evidence type="ECO:0000256" key="5">
    <source>
        <dbReference type="PROSITE-ProRule" id="PRU10141"/>
    </source>
</evidence>
<organism evidence="7 8">
    <name type="scientific">Paenibacillus puldeungensis</name>
    <dbReference type="NCBI Taxonomy" id="696536"/>
    <lineage>
        <taxon>Bacteria</taxon>
        <taxon>Bacillati</taxon>
        <taxon>Bacillota</taxon>
        <taxon>Bacilli</taxon>
        <taxon>Bacillales</taxon>
        <taxon>Paenibacillaceae</taxon>
        <taxon>Paenibacillus</taxon>
    </lineage>
</organism>
<dbReference type="Gene3D" id="1.10.510.10">
    <property type="entry name" value="Transferase(Phosphotransferase) domain 1"/>
    <property type="match status" value="1"/>
</dbReference>
<dbReference type="Gene3D" id="3.30.200.20">
    <property type="entry name" value="Phosphorylase Kinase, domain 1"/>
    <property type="match status" value="1"/>
</dbReference>
<dbReference type="InterPro" id="IPR045269">
    <property type="entry name" value="Atg1-like"/>
</dbReference>
<evidence type="ECO:0000256" key="2">
    <source>
        <dbReference type="ARBA" id="ARBA00022741"/>
    </source>
</evidence>
<dbReference type="Proteomes" id="UP001597262">
    <property type="component" value="Unassembled WGS sequence"/>
</dbReference>
<dbReference type="PANTHER" id="PTHR24348:SF22">
    <property type="entry name" value="NON-SPECIFIC SERINE_THREONINE PROTEIN KINASE"/>
    <property type="match status" value="1"/>
</dbReference>
<dbReference type="EMBL" id="JBHTLM010000012">
    <property type="protein sequence ID" value="MFD1177884.1"/>
    <property type="molecule type" value="Genomic_DNA"/>
</dbReference>